<comment type="similarity">
    <text evidence="1 4">Belongs to the PsaF family.</text>
</comment>
<dbReference type="GeneID" id="37543735"/>
<evidence type="ECO:0000256" key="4">
    <source>
        <dbReference type="RuleBase" id="RU368107"/>
    </source>
</evidence>
<evidence type="ECO:0000256" key="3">
    <source>
        <dbReference type="ARBA" id="ARBA00022836"/>
    </source>
</evidence>
<keyword evidence="2 4" id="KW-0602">Photosynthesis</keyword>
<keyword evidence="5" id="KW-0732">Signal</keyword>
<dbReference type="InterPro" id="IPR036577">
    <property type="entry name" value="PSI_PsaF_sf"/>
</dbReference>
<comment type="function">
    <text evidence="4">Participates in efficiency of electron transfer from plastocyanin to P700 (or cytochrome c553 in algae and cyanobacteria). This plastocyanin-docking protein contributes to the specific association of plastocyanin to PSI.</text>
</comment>
<protein>
    <recommendedName>
        <fullName evidence="4">Photosystem I reaction center subunit III</fullName>
    </recommendedName>
    <alternativeName>
        <fullName evidence="4">PSI-F</fullName>
    </alternativeName>
</protein>
<dbReference type="Pfam" id="PF02507">
    <property type="entry name" value="PSI_PsaF"/>
    <property type="match status" value="1"/>
</dbReference>
<keyword evidence="6" id="KW-0934">Plastid</keyword>
<dbReference type="AlphaFoldDB" id="A0A2Z4HFW5"/>
<evidence type="ECO:0000256" key="2">
    <source>
        <dbReference type="ARBA" id="ARBA00022531"/>
    </source>
</evidence>
<reference evidence="6" key="1">
    <citation type="journal article" date="2018" name="Adv. Bot. Res.">
        <title>Chapter Four - Comparative Plastid Genomics of Glaucophytes species.</title>
        <authorList>
            <person name="Reyes-Prieto A."/>
            <person name="Russell S."/>
            <person name="Figueroa-Martinez F."/>
            <person name="Jackson C."/>
        </authorList>
    </citation>
    <scope>NUCLEOTIDE SEQUENCE</scope>
    <source>
        <strain evidence="6">NIES-764</strain>
    </source>
</reference>
<gene>
    <name evidence="6" type="primary">psaF</name>
</gene>
<dbReference type="RefSeq" id="YP_009504508.1">
    <property type="nucleotide sequence ID" value="NC_038215.1"/>
</dbReference>
<sequence length="186" mass="20538">MKKLFLLMFCLPALILTTDIRPVKADVAGLVPCSQSDAFERRLGNTTQRLENRLKKYEPGSAPAEAIQKQIDKAKQRFDKYKNAGLLCGADGLPHLITDGRWSHAGEFTIPGLLFLYIAGLIGWSGRSYLQAVSTRDNSTEKEIIIDVALYLQSISTGFIWPLAALQELSSGKLTARADEITISPR</sequence>
<dbReference type="FunFam" id="1.10.8.110:FF:000001">
    <property type="entry name" value="Photosystem I reaction center subunit III"/>
    <property type="match status" value="1"/>
</dbReference>
<organism evidence="6">
    <name type="scientific">Cyanophora sudae</name>
    <dbReference type="NCBI Taxonomy" id="1522369"/>
    <lineage>
        <taxon>Eukaryota</taxon>
        <taxon>Glaucocystophyceae</taxon>
        <taxon>Cyanophorales</taxon>
        <taxon>Cyanophoraceae</taxon>
        <taxon>Cyanophora</taxon>
    </lineage>
</organism>
<dbReference type="Gene3D" id="1.10.8.110">
    <property type="entry name" value="Photosystem I PsaF, reaction centre subunit III"/>
    <property type="match status" value="1"/>
</dbReference>
<accession>A0A2Z4HFW5</accession>
<dbReference type="PANTHER" id="PTHR34939:SF1">
    <property type="entry name" value="PHOTOSYSTEM I REACTION CENTER SUBUNIT III, CHLOROPLASTIC"/>
    <property type="match status" value="1"/>
</dbReference>
<proteinExistence type="inferred from homology"/>
<evidence type="ECO:0000313" key="6">
    <source>
        <dbReference type="EMBL" id="AWW13658.1"/>
    </source>
</evidence>
<feature type="signal peptide" evidence="5">
    <location>
        <begin position="1"/>
        <end position="25"/>
    </location>
</feature>
<evidence type="ECO:0000256" key="1">
    <source>
        <dbReference type="ARBA" id="ARBA00008386"/>
    </source>
</evidence>
<dbReference type="EMBL" id="MG601102">
    <property type="protein sequence ID" value="AWW13658.1"/>
    <property type="molecule type" value="Genomic_DNA"/>
</dbReference>
<keyword evidence="3 4" id="KW-0603">Photosystem I</keyword>
<dbReference type="GO" id="GO:0009538">
    <property type="term" value="C:photosystem I reaction center"/>
    <property type="evidence" value="ECO:0007669"/>
    <property type="project" value="UniProtKB-UniRule"/>
</dbReference>
<dbReference type="PANTHER" id="PTHR34939">
    <property type="entry name" value="PHOTOSYSTEM I REACTION CENTER SUBUNIT III, CHLOROPLASTIC"/>
    <property type="match status" value="1"/>
</dbReference>
<feature type="chain" id="PRO_5016236219" description="Photosystem I reaction center subunit III" evidence="5">
    <location>
        <begin position="26"/>
        <end position="186"/>
    </location>
</feature>
<name>A0A2Z4HFW5_9EUKA</name>
<dbReference type="SUPFAM" id="SSF81536">
    <property type="entry name" value="Subunit III of photosystem I reaction centre, PsaF"/>
    <property type="match status" value="1"/>
</dbReference>
<dbReference type="InterPro" id="IPR003666">
    <property type="entry name" value="PSI_PsaF"/>
</dbReference>
<dbReference type="GO" id="GO:0015979">
    <property type="term" value="P:photosynthesis"/>
    <property type="evidence" value="ECO:0007669"/>
    <property type="project" value="UniProtKB-UniRule"/>
</dbReference>
<evidence type="ECO:0000256" key="5">
    <source>
        <dbReference type="SAM" id="SignalP"/>
    </source>
</evidence>
<geneLocation type="plastid" evidence="6"/>